<sequence length="794" mass="91599">MHAFIWRISNSGATLKYQSKYFVSKIRKFSQKLNTPAAITRESSEKQEDKSSAWTRNDKNGVDKTEVVKDSLQQENKIKVDTEQKYFILQNKIANNQNKKFKRKLCNSAIINSKIKSPDNSTKSTKSKFLKPKIRKINEGCNVLNKESNISRPIVPSFPKKIKKDPCGSNTKSNNDIKKSKKSSNLMKTKELNSKTDLTDEKSFKKSTVNEEINKIKIKEELIDKSKNLKMKSKEIKNLKNDKLSLNELTLMTKEHNDNNNRTLNKTGRTTVDLIKLDDLLKDDINWAKDKITEMKNNDAIPVYLKQSVNNKTQSNTINYREISNNELEIEKLNLNRKNFEKDKQYEQKRNQNIANDRDQVIMNITSMPLKLTSKEMLYTGKRKTNEDAKSDLDRKSVKQMQENKILQMKRKIYSANIQAKTKLNHLKFNRNNFQVNTYQKNDKRNTNTQINKYFKDLKSLANKKPLDKTNETINAAIKKHPIVKSKSANELNKMNLIDNRKSIRDHTGNVWQYKVNKQMNTDKIWFNKDIKQRKLKAKQLMNTSKKKPVFLGKNTPTLSLYRIKNGSNVNQKNCKPVFGPPVDDSSNKHDEELCLSVVNTDTCLAAADQTQENTVSKPTSLFAIENNKTIVHLKRIIQYLANIMHESYREIVKIVGNIQKVRGGNQPRDNLNVSVLVTQKQKQPIYICDNCSYLLKRPTIYQRLNARIDNFAHLIKTKRSIDDKANSIPPALSLVTNKPTSADNEPEQCCQSKSETVANTKVLINSTNPKQSYADILGNLLSDHQRQRSTTKY</sequence>
<name>A0AAW1DKG0_9HEMI</name>
<feature type="coiled-coil region" evidence="1">
    <location>
        <begin position="219"/>
        <end position="249"/>
    </location>
</feature>
<feature type="compositionally biased region" description="Basic and acidic residues" evidence="2">
    <location>
        <begin position="42"/>
        <end position="59"/>
    </location>
</feature>
<feature type="region of interest" description="Disordered" evidence="2">
    <location>
        <begin position="34"/>
        <end position="59"/>
    </location>
</feature>
<evidence type="ECO:0000313" key="4">
    <source>
        <dbReference type="Proteomes" id="UP001461498"/>
    </source>
</evidence>
<protein>
    <submittedName>
        <fullName evidence="3">Uncharacterized protein</fullName>
    </submittedName>
</protein>
<keyword evidence="1" id="KW-0175">Coiled coil</keyword>
<evidence type="ECO:0000256" key="2">
    <source>
        <dbReference type="SAM" id="MobiDB-lite"/>
    </source>
</evidence>
<accession>A0AAW1DKG0</accession>
<dbReference type="EMBL" id="JAPXFL010000001">
    <property type="protein sequence ID" value="KAK9511521.1"/>
    <property type="molecule type" value="Genomic_DNA"/>
</dbReference>
<reference evidence="3 4" key="1">
    <citation type="submission" date="2022-12" db="EMBL/GenBank/DDBJ databases">
        <title>Chromosome-level genome assembly of true bugs.</title>
        <authorList>
            <person name="Ma L."/>
            <person name="Li H."/>
        </authorList>
    </citation>
    <scope>NUCLEOTIDE SEQUENCE [LARGE SCALE GENOMIC DNA]</scope>
    <source>
        <strain evidence="3">Lab_2022b</strain>
    </source>
</reference>
<proteinExistence type="predicted"/>
<evidence type="ECO:0000313" key="3">
    <source>
        <dbReference type="EMBL" id="KAK9511521.1"/>
    </source>
</evidence>
<feature type="region of interest" description="Disordered" evidence="2">
    <location>
        <begin position="155"/>
        <end position="199"/>
    </location>
</feature>
<keyword evidence="4" id="KW-1185">Reference proteome</keyword>
<comment type="caution">
    <text evidence="3">The sequence shown here is derived from an EMBL/GenBank/DDBJ whole genome shotgun (WGS) entry which is preliminary data.</text>
</comment>
<dbReference type="AlphaFoldDB" id="A0AAW1DKG0"/>
<organism evidence="3 4">
    <name type="scientific">Rhynocoris fuscipes</name>
    <dbReference type="NCBI Taxonomy" id="488301"/>
    <lineage>
        <taxon>Eukaryota</taxon>
        <taxon>Metazoa</taxon>
        <taxon>Ecdysozoa</taxon>
        <taxon>Arthropoda</taxon>
        <taxon>Hexapoda</taxon>
        <taxon>Insecta</taxon>
        <taxon>Pterygota</taxon>
        <taxon>Neoptera</taxon>
        <taxon>Paraneoptera</taxon>
        <taxon>Hemiptera</taxon>
        <taxon>Heteroptera</taxon>
        <taxon>Panheteroptera</taxon>
        <taxon>Cimicomorpha</taxon>
        <taxon>Reduviidae</taxon>
        <taxon>Harpactorinae</taxon>
        <taxon>Harpactorini</taxon>
        <taxon>Rhynocoris</taxon>
    </lineage>
</organism>
<feature type="compositionally biased region" description="Basic and acidic residues" evidence="2">
    <location>
        <begin position="188"/>
        <end position="199"/>
    </location>
</feature>
<feature type="coiled-coil region" evidence="1">
    <location>
        <begin position="323"/>
        <end position="350"/>
    </location>
</feature>
<dbReference type="Proteomes" id="UP001461498">
    <property type="component" value="Unassembled WGS sequence"/>
</dbReference>
<gene>
    <name evidence="3" type="ORF">O3M35_000160</name>
</gene>
<evidence type="ECO:0000256" key="1">
    <source>
        <dbReference type="SAM" id="Coils"/>
    </source>
</evidence>